<dbReference type="Proteomes" id="UP000600214">
    <property type="component" value="Unassembled WGS sequence"/>
</dbReference>
<organism evidence="2 3">
    <name type="scientific">Dyadobacter endophyticus</name>
    <dbReference type="NCBI Taxonomy" id="1749036"/>
    <lineage>
        <taxon>Bacteria</taxon>
        <taxon>Pseudomonadati</taxon>
        <taxon>Bacteroidota</taxon>
        <taxon>Cytophagia</taxon>
        <taxon>Cytophagales</taxon>
        <taxon>Spirosomataceae</taxon>
        <taxon>Dyadobacter</taxon>
    </lineage>
</organism>
<evidence type="ECO:0000313" key="3">
    <source>
        <dbReference type="Proteomes" id="UP000600214"/>
    </source>
</evidence>
<dbReference type="RefSeq" id="WP_188930303.1">
    <property type="nucleotide sequence ID" value="NZ_BMIA01000001.1"/>
</dbReference>
<dbReference type="InterPro" id="IPR004360">
    <property type="entry name" value="Glyas_Fos-R_dOase_dom"/>
</dbReference>
<comment type="caution">
    <text evidence="2">The sequence shown here is derived from an EMBL/GenBank/DDBJ whole genome shotgun (WGS) entry which is preliminary data.</text>
</comment>
<gene>
    <name evidence="2" type="ORF">GCM10007423_15500</name>
</gene>
<dbReference type="SUPFAM" id="SSF54593">
    <property type="entry name" value="Glyoxalase/Bleomycin resistance protein/Dihydroxybiphenyl dioxygenase"/>
    <property type="match status" value="1"/>
</dbReference>
<protein>
    <recommendedName>
        <fullName evidence="1">VOC domain-containing protein</fullName>
    </recommendedName>
</protein>
<dbReference type="InterPro" id="IPR037523">
    <property type="entry name" value="VOC_core"/>
</dbReference>
<evidence type="ECO:0000313" key="2">
    <source>
        <dbReference type="EMBL" id="GGH28710.1"/>
    </source>
</evidence>
<dbReference type="Gene3D" id="3.10.180.10">
    <property type="entry name" value="2,3-Dihydroxybiphenyl 1,2-Dioxygenase, domain 1"/>
    <property type="match status" value="1"/>
</dbReference>
<reference evidence="3" key="1">
    <citation type="journal article" date="2019" name="Int. J. Syst. Evol. Microbiol.">
        <title>The Global Catalogue of Microorganisms (GCM) 10K type strain sequencing project: providing services to taxonomists for standard genome sequencing and annotation.</title>
        <authorList>
            <consortium name="The Broad Institute Genomics Platform"/>
            <consortium name="The Broad Institute Genome Sequencing Center for Infectious Disease"/>
            <person name="Wu L."/>
            <person name="Ma J."/>
        </authorList>
    </citation>
    <scope>NUCLEOTIDE SEQUENCE [LARGE SCALE GENOMIC DNA]</scope>
    <source>
        <strain evidence="3">CGMCC 1.15288</strain>
    </source>
</reference>
<feature type="domain" description="VOC" evidence="1">
    <location>
        <begin position="1"/>
        <end position="126"/>
    </location>
</feature>
<evidence type="ECO:0000259" key="1">
    <source>
        <dbReference type="PROSITE" id="PS51819"/>
    </source>
</evidence>
<dbReference type="PROSITE" id="PS51819">
    <property type="entry name" value="VOC"/>
    <property type="match status" value="1"/>
</dbReference>
<sequence length="129" mass="14525">MFGQTKAFSGYSVDDLQKARQFYGEILGIEVSQQQEMPVLHLNIHGGYQVILYEKPNHEPATFTVLNFPVKNIEEVVKTLKSKGVTFESYDWPGFKTDPDNIMRGNGPTIAWFTDPAGNILSVIESENN</sequence>
<dbReference type="Pfam" id="PF00903">
    <property type="entry name" value="Glyoxalase"/>
    <property type="match status" value="1"/>
</dbReference>
<dbReference type="InterPro" id="IPR029068">
    <property type="entry name" value="Glyas_Bleomycin-R_OHBP_Dase"/>
</dbReference>
<dbReference type="EMBL" id="BMIA01000001">
    <property type="protein sequence ID" value="GGH28710.1"/>
    <property type="molecule type" value="Genomic_DNA"/>
</dbReference>
<accession>A0ABQ1YK15</accession>
<name>A0ABQ1YK15_9BACT</name>
<proteinExistence type="predicted"/>
<keyword evidence="3" id="KW-1185">Reference proteome</keyword>